<keyword evidence="5" id="KW-0411">Iron-sulfur</keyword>
<keyword evidence="1" id="KW-0001">2Fe-2S</keyword>
<keyword evidence="7" id="KW-0223">Dioxygenase</keyword>
<keyword evidence="2" id="KW-0479">Metal-binding</keyword>
<keyword evidence="4" id="KW-0408">Iron</keyword>
<evidence type="ECO:0000256" key="1">
    <source>
        <dbReference type="ARBA" id="ARBA00022714"/>
    </source>
</evidence>
<dbReference type="RefSeq" id="WP_283442031.1">
    <property type="nucleotide sequence ID" value="NZ_FXUL01000005.1"/>
</dbReference>
<gene>
    <name evidence="7" type="ORF">SAMN06295970_105168</name>
</gene>
<keyword evidence="8" id="KW-1185">Reference proteome</keyword>
<dbReference type="EMBL" id="FXUL01000005">
    <property type="protein sequence ID" value="SMP57800.1"/>
    <property type="molecule type" value="Genomic_DNA"/>
</dbReference>
<dbReference type="SUPFAM" id="SSF50022">
    <property type="entry name" value="ISP domain"/>
    <property type="match status" value="1"/>
</dbReference>
<dbReference type="PANTHER" id="PTHR21266:SF60">
    <property type="entry name" value="3-KETOSTEROID-9-ALPHA-MONOOXYGENASE, OXYGENASE COMPONENT"/>
    <property type="match status" value="1"/>
</dbReference>
<dbReference type="PROSITE" id="PS51296">
    <property type="entry name" value="RIESKE"/>
    <property type="match status" value="1"/>
</dbReference>
<proteinExistence type="predicted"/>
<evidence type="ECO:0000256" key="3">
    <source>
        <dbReference type="ARBA" id="ARBA00023002"/>
    </source>
</evidence>
<protein>
    <submittedName>
        <fullName evidence="7">Phenylpropionate dioxygenase, large terminal subunit</fullName>
    </submittedName>
</protein>
<dbReference type="InterPro" id="IPR017941">
    <property type="entry name" value="Rieske_2Fe-2S"/>
</dbReference>
<name>A0ABY1Q4Q9_9BURK</name>
<evidence type="ECO:0000256" key="4">
    <source>
        <dbReference type="ARBA" id="ARBA00023004"/>
    </source>
</evidence>
<reference evidence="7 8" key="1">
    <citation type="submission" date="2017-05" db="EMBL/GenBank/DDBJ databases">
        <authorList>
            <person name="Varghese N."/>
            <person name="Submissions S."/>
        </authorList>
    </citation>
    <scope>NUCLEOTIDE SEQUENCE [LARGE SCALE GENOMIC DNA]</scope>
    <source>
        <strain evidence="7 8">DSM 26001</strain>
    </source>
</reference>
<dbReference type="InterPro" id="IPR044043">
    <property type="entry name" value="VanA_C_cat"/>
</dbReference>
<evidence type="ECO:0000313" key="7">
    <source>
        <dbReference type="EMBL" id="SMP57800.1"/>
    </source>
</evidence>
<comment type="caution">
    <text evidence="7">The sequence shown here is derived from an EMBL/GenBank/DDBJ whole genome shotgun (WGS) entry which is preliminary data.</text>
</comment>
<dbReference type="SUPFAM" id="SSF55961">
    <property type="entry name" value="Bet v1-like"/>
    <property type="match status" value="1"/>
</dbReference>
<organism evidence="7 8">
    <name type="scientific">Noviherbaspirillum suwonense</name>
    <dbReference type="NCBI Taxonomy" id="1224511"/>
    <lineage>
        <taxon>Bacteria</taxon>
        <taxon>Pseudomonadati</taxon>
        <taxon>Pseudomonadota</taxon>
        <taxon>Betaproteobacteria</taxon>
        <taxon>Burkholderiales</taxon>
        <taxon>Oxalobacteraceae</taxon>
        <taxon>Noviherbaspirillum</taxon>
    </lineage>
</organism>
<keyword evidence="3" id="KW-0560">Oxidoreductase</keyword>
<evidence type="ECO:0000256" key="5">
    <source>
        <dbReference type="ARBA" id="ARBA00023014"/>
    </source>
</evidence>
<dbReference type="GO" id="GO:0051213">
    <property type="term" value="F:dioxygenase activity"/>
    <property type="evidence" value="ECO:0007669"/>
    <property type="project" value="UniProtKB-KW"/>
</dbReference>
<dbReference type="Gene3D" id="3.90.380.10">
    <property type="entry name" value="Naphthalene 1,2-dioxygenase Alpha Subunit, Chain A, domain 1"/>
    <property type="match status" value="1"/>
</dbReference>
<dbReference type="Proteomes" id="UP001158049">
    <property type="component" value="Unassembled WGS sequence"/>
</dbReference>
<evidence type="ECO:0000256" key="2">
    <source>
        <dbReference type="ARBA" id="ARBA00022723"/>
    </source>
</evidence>
<dbReference type="PANTHER" id="PTHR21266">
    <property type="entry name" value="IRON-SULFUR DOMAIN CONTAINING PROTEIN"/>
    <property type="match status" value="1"/>
</dbReference>
<dbReference type="Pfam" id="PF00355">
    <property type="entry name" value="Rieske"/>
    <property type="match status" value="1"/>
</dbReference>
<sequence length="349" mass="40416">MLTTKQKTLRKFWYATMPVSHLADGPRPFRLMGEDIVLFLDGEGKPAALKDRCCHRTAKLSKGFVENGNIVCGYHGWTYNTAGACVRIPQNPGGNIPAGACVPSYRCEEKYGYAWVALEEPLQPIPDFPEEGDPAYRRIHQFYQKWNTSSFRMMENSFDNSHFSFVHKANFGMIDNPLPAKYEFRPNEWGFEAETHVPIRNPEQSHRITGTTEPVTERHLVNRWYMPFSRRFGCVYPASGTHHIIYNCATPIDDDTMMLAQWLYRNDSEEDCSTEELIAWDRPITDEDRDILEATDADACMDTRRRQEFHMESDKPGLLMRRMLLELLQREGEQEVFRASTQVIPMRQA</sequence>
<evidence type="ECO:0000259" key="6">
    <source>
        <dbReference type="PROSITE" id="PS51296"/>
    </source>
</evidence>
<dbReference type="InterPro" id="IPR050584">
    <property type="entry name" value="Cholesterol_7-desaturase"/>
</dbReference>
<dbReference type="InterPro" id="IPR036922">
    <property type="entry name" value="Rieske_2Fe-2S_sf"/>
</dbReference>
<dbReference type="Gene3D" id="2.102.10.10">
    <property type="entry name" value="Rieske [2Fe-2S] iron-sulphur domain"/>
    <property type="match status" value="1"/>
</dbReference>
<accession>A0ABY1Q4Q9</accession>
<dbReference type="Pfam" id="PF19112">
    <property type="entry name" value="VanA_C"/>
    <property type="match status" value="1"/>
</dbReference>
<evidence type="ECO:0000313" key="8">
    <source>
        <dbReference type="Proteomes" id="UP001158049"/>
    </source>
</evidence>
<feature type="domain" description="Rieske" evidence="6">
    <location>
        <begin position="13"/>
        <end position="116"/>
    </location>
</feature>